<protein>
    <submittedName>
        <fullName evidence="1">Uncharacterized protein</fullName>
    </submittedName>
</protein>
<name>A0A9P7DN12_9AGAM</name>
<reference evidence="1" key="1">
    <citation type="journal article" date="2020" name="New Phytol.">
        <title>Comparative genomics reveals dynamic genome evolution in host specialist ectomycorrhizal fungi.</title>
        <authorList>
            <person name="Lofgren L.A."/>
            <person name="Nguyen N.H."/>
            <person name="Vilgalys R."/>
            <person name="Ruytinx J."/>
            <person name="Liao H.L."/>
            <person name="Branco S."/>
            <person name="Kuo A."/>
            <person name="LaButti K."/>
            <person name="Lipzen A."/>
            <person name="Andreopoulos W."/>
            <person name="Pangilinan J."/>
            <person name="Riley R."/>
            <person name="Hundley H."/>
            <person name="Na H."/>
            <person name="Barry K."/>
            <person name="Grigoriev I.V."/>
            <person name="Stajich J.E."/>
            <person name="Kennedy P.G."/>
        </authorList>
    </citation>
    <scope>NUCLEOTIDE SEQUENCE</scope>
    <source>
        <strain evidence="1">S12</strain>
    </source>
</reference>
<keyword evidence="2" id="KW-1185">Reference proteome</keyword>
<evidence type="ECO:0000313" key="1">
    <source>
        <dbReference type="EMBL" id="KAG1798826.1"/>
    </source>
</evidence>
<evidence type="ECO:0000313" key="2">
    <source>
        <dbReference type="Proteomes" id="UP000719766"/>
    </source>
</evidence>
<dbReference type="AlphaFoldDB" id="A0A9P7DN12"/>
<gene>
    <name evidence="1" type="ORF">HD556DRAFT_1439886</name>
</gene>
<dbReference type="GeneID" id="64599785"/>
<dbReference type="OrthoDB" id="2618643at2759"/>
<comment type="caution">
    <text evidence="1">The sequence shown here is derived from an EMBL/GenBank/DDBJ whole genome shotgun (WGS) entry which is preliminary data.</text>
</comment>
<proteinExistence type="predicted"/>
<dbReference type="Proteomes" id="UP000719766">
    <property type="component" value="Unassembled WGS sequence"/>
</dbReference>
<accession>A0A9P7DN12</accession>
<dbReference type="RefSeq" id="XP_041163367.1">
    <property type="nucleotide sequence ID" value="XM_041306021.1"/>
</dbReference>
<dbReference type="EMBL" id="JABBWE010000012">
    <property type="protein sequence ID" value="KAG1798826.1"/>
    <property type="molecule type" value="Genomic_DNA"/>
</dbReference>
<organism evidence="1 2">
    <name type="scientific">Suillus plorans</name>
    <dbReference type="NCBI Taxonomy" id="116603"/>
    <lineage>
        <taxon>Eukaryota</taxon>
        <taxon>Fungi</taxon>
        <taxon>Dikarya</taxon>
        <taxon>Basidiomycota</taxon>
        <taxon>Agaricomycotina</taxon>
        <taxon>Agaricomycetes</taxon>
        <taxon>Agaricomycetidae</taxon>
        <taxon>Boletales</taxon>
        <taxon>Suillineae</taxon>
        <taxon>Suillaceae</taxon>
        <taxon>Suillus</taxon>
    </lineage>
</organism>
<sequence length="373" mass="42149">MFSDVPESPTAANLADIFIEAGANLNAIDFSQCGEALKFIMEPNPEEEYAEFFDVSPMVHLIVSHIIELNWIWLPARPRWSYFKDDRILLIEMRSCMHEAPLMHLESIFCHFLRGFVHNPVLTTTTMSSRLTSTDTIPDIAIAIAVPNTDYNWIRKPLVIVECAFAQDTDSVLRKIKHEIAGQPEVLMVILVVIDEHQPYRSPERMSEAWQMLSQEASCRSDSSFASLKGDAARSYNHRVVIAGHTWCHLGSVRFHVWVRGNEPINIDDDDELHACGTLLPNRDMDAVDTMIENGMVMMRDSIAIVCQEVALGRDVTALQDTVVAALQDTVIAALQDTVVSFSPDWDLLLMKLNFAVAEAAYHRYHSWYKSSP</sequence>